<dbReference type="PaxDb" id="4097-A0A1S3XG13"/>
<dbReference type="RefSeq" id="XP_016438831.1">
    <property type="nucleotide sequence ID" value="XM_016583345.1"/>
</dbReference>
<gene>
    <name evidence="2" type="primary">LOC107764743</name>
</gene>
<feature type="region of interest" description="Disordered" evidence="1">
    <location>
        <begin position="50"/>
        <end position="72"/>
    </location>
</feature>
<dbReference type="AlphaFoldDB" id="A0A1S3XG13"/>
<reference evidence="2" key="1">
    <citation type="submission" date="2025-08" db="UniProtKB">
        <authorList>
            <consortium name="RefSeq"/>
        </authorList>
    </citation>
    <scope>IDENTIFICATION</scope>
</reference>
<evidence type="ECO:0000313" key="2">
    <source>
        <dbReference type="RefSeq" id="XP_016438831.1"/>
    </source>
</evidence>
<dbReference type="PANTHER" id="PTHR33223:SF11">
    <property type="entry name" value="ELEMENT PROTEIN, PUTATIVE-RELATED"/>
    <property type="match status" value="1"/>
</dbReference>
<dbReference type="KEGG" id="nta:107764743"/>
<organism evidence="2">
    <name type="scientific">Nicotiana tabacum</name>
    <name type="common">Common tobacco</name>
    <dbReference type="NCBI Taxonomy" id="4097"/>
    <lineage>
        <taxon>Eukaryota</taxon>
        <taxon>Viridiplantae</taxon>
        <taxon>Streptophyta</taxon>
        <taxon>Embryophyta</taxon>
        <taxon>Tracheophyta</taxon>
        <taxon>Spermatophyta</taxon>
        <taxon>Magnoliopsida</taxon>
        <taxon>eudicotyledons</taxon>
        <taxon>Gunneridae</taxon>
        <taxon>Pentapetalae</taxon>
        <taxon>asterids</taxon>
        <taxon>lamiids</taxon>
        <taxon>Solanales</taxon>
        <taxon>Solanaceae</taxon>
        <taxon>Nicotianoideae</taxon>
        <taxon>Nicotianeae</taxon>
        <taxon>Nicotiana</taxon>
    </lineage>
</organism>
<evidence type="ECO:0008006" key="3">
    <source>
        <dbReference type="Google" id="ProtNLM"/>
    </source>
</evidence>
<accession>A0A1S3XG13</accession>
<proteinExistence type="predicted"/>
<dbReference type="PANTHER" id="PTHR33223">
    <property type="entry name" value="CCHC-TYPE DOMAIN-CONTAINING PROTEIN"/>
    <property type="match status" value="1"/>
</dbReference>
<feature type="region of interest" description="Disordered" evidence="1">
    <location>
        <begin position="1"/>
        <end position="37"/>
    </location>
</feature>
<dbReference type="OrthoDB" id="1740536at2759"/>
<feature type="compositionally biased region" description="Basic and acidic residues" evidence="1">
    <location>
        <begin position="57"/>
        <end position="72"/>
    </location>
</feature>
<name>A0A1S3XG13_TOBAC</name>
<protein>
    <recommendedName>
        <fullName evidence="3">Reverse transcriptase domain-containing protein</fullName>
    </recommendedName>
</protein>
<evidence type="ECO:0000256" key="1">
    <source>
        <dbReference type="SAM" id="MobiDB-lite"/>
    </source>
</evidence>
<sequence>MSSTQNAPIHEDEGFGEKSGIGVGVPPINPEGLSNVEPVDISSHNALNTYAGTDSTRIAHREDRAGGQETRGMEEGGVSLQVIFEMPQAQQVALAQLQNSFVKEHAGAIKVATRKPDIFKIKQREKEILKEFVSHFQSERMELPPVFADWPYQSKIRVVDDQLGAPSGSVHSNRFAAKPSRDSDQGLRFKKERYKPYIKDRRNISRRNTPRNDRRVDRGQNARGLMSKIGFDRFSKPMEAPKLSEYNFIVDALGIVSAIGKVKYTRCPKPIQTDPSQRNPNLICKYHGTHGHRTKDCRKFREEVARLFNKGHFREFLSD</sequence>